<keyword evidence="2" id="KW-1185">Reference proteome</keyword>
<protein>
    <submittedName>
        <fullName evidence="1">Uncharacterized protein</fullName>
    </submittedName>
</protein>
<dbReference type="AlphaFoldDB" id="A0A4S8QMX3"/>
<evidence type="ECO:0000313" key="2">
    <source>
        <dbReference type="Proteomes" id="UP000308671"/>
    </source>
</evidence>
<gene>
    <name evidence="1" type="ORF">BGAL_0555g00060</name>
</gene>
<proteinExistence type="predicted"/>
<name>A0A4S8QMX3_9HELO</name>
<reference evidence="1 2" key="1">
    <citation type="submission" date="2017-12" db="EMBL/GenBank/DDBJ databases">
        <title>Comparative genomics of Botrytis spp.</title>
        <authorList>
            <person name="Valero-Jimenez C.A."/>
            <person name="Tapia P."/>
            <person name="Veloso J."/>
            <person name="Silva-Moreno E."/>
            <person name="Staats M."/>
            <person name="Valdes J.H."/>
            <person name="Van Kan J.A.L."/>
        </authorList>
    </citation>
    <scope>NUCLEOTIDE SEQUENCE [LARGE SCALE GENOMIC DNA]</scope>
    <source>
        <strain evidence="1 2">MUCL435</strain>
    </source>
</reference>
<sequence>MAIHDFFLNKWSQKLSEGGLAFHTKHVSFAPVSALGSRILSYFDSLRASEDRTSKMVVGALYY</sequence>
<organism evidence="1 2">
    <name type="scientific">Botrytis galanthina</name>
    <dbReference type="NCBI Taxonomy" id="278940"/>
    <lineage>
        <taxon>Eukaryota</taxon>
        <taxon>Fungi</taxon>
        <taxon>Dikarya</taxon>
        <taxon>Ascomycota</taxon>
        <taxon>Pezizomycotina</taxon>
        <taxon>Leotiomycetes</taxon>
        <taxon>Helotiales</taxon>
        <taxon>Sclerotiniaceae</taxon>
        <taxon>Botrytis</taxon>
    </lineage>
</organism>
<dbReference type="EMBL" id="PQXL01000554">
    <property type="protein sequence ID" value="THV44932.1"/>
    <property type="molecule type" value="Genomic_DNA"/>
</dbReference>
<accession>A0A4S8QMX3</accession>
<evidence type="ECO:0000313" key="1">
    <source>
        <dbReference type="EMBL" id="THV44932.1"/>
    </source>
</evidence>
<dbReference type="Proteomes" id="UP000308671">
    <property type="component" value="Unassembled WGS sequence"/>
</dbReference>
<comment type="caution">
    <text evidence="1">The sequence shown here is derived from an EMBL/GenBank/DDBJ whole genome shotgun (WGS) entry which is preliminary data.</text>
</comment>